<feature type="binding site" description="in other chain" evidence="8">
    <location>
        <begin position="141"/>
        <end position="143"/>
    </location>
    <ligand>
        <name>substrate</name>
        <note>ligand shared between dimeric partners</note>
    </ligand>
</feature>
<dbReference type="InterPro" id="IPR013328">
    <property type="entry name" value="6PGD_dom2"/>
</dbReference>
<feature type="binding site" evidence="9">
    <location>
        <begin position="87"/>
        <end position="89"/>
    </location>
    <ligand>
        <name>NADP(+)</name>
        <dbReference type="ChEBI" id="CHEBI:58349"/>
    </ligand>
</feature>
<evidence type="ECO:0000256" key="2">
    <source>
        <dbReference type="ARBA" id="ARBA00008419"/>
    </source>
</evidence>
<comment type="subunit">
    <text evidence="6">Homodimer.</text>
</comment>
<dbReference type="InterPro" id="IPR008927">
    <property type="entry name" value="6-PGluconate_DH-like_C_sf"/>
</dbReference>
<feature type="binding site" description="in other chain" evidence="8">
    <location>
        <position position="275"/>
    </location>
    <ligand>
        <name>substrate</name>
        <note>ligand shared between dimeric partners</note>
    </ligand>
</feature>
<evidence type="ECO:0000256" key="10">
    <source>
        <dbReference type="RuleBase" id="RU000485"/>
    </source>
</evidence>
<dbReference type="SUPFAM" id="SSF51735">
    <property type="entry name" value="NAD(P)-binding Rossmann-fold domains"/>
    <property type="match status" value="1"/>
</dbReference>
<sequence length="499" mass="54320">MAEGKEPMEGGGLSRIGLYGLAVMGQNFALNIASHGFPISVCNRSPAKVDTTVARAEAEGGLPLKGFKDPEEFVKSIARPRAIVILVMAGKPVDSTIELLSKYMDEGDCIIDGGNEWYPNSVRRGEVLKEKNMLFMGMGISGGEEGARNGPSLMPGGPREAYDMVAPILQACAAQVDGEACTFYIGPVGSGNYVKMVHNGIEYGDMQLIAEAYDVLRIAGGLSNEELAETFAAWNQSEELDSFLIEITSKIFTKRDDLEDEGFLVDKILDKTGMKGTGRWTIQEAAEQSVAASTMAAALDMRYMSGRKDERITAATILQGPSEIPSVARDQIVADVKEALYCAKICSYAQGMALIRAASDKMDWGVDLSECARIWKGGCIIRARFLDKIRAAYAADPRLPNLMIDPAFAQTLNSRQSSWRRIVSLCVASGIACPALAASLNYYDTYRRPRLPANLTQAQRDFFGGHSYERTDRPGNFHCAWTDAHKDIGSIEERNAGNL</sequence>
<feature type="binding site" description="in other chain" evidence="8">
    <location>
        <position position="302"/>
    </location>
    <ligand>
        <name>substrate</name>
        <note>ligand shared between dimeric partners</note>
    </ligand>
</feature>
<feature type="binding site" description="in other chain" evidence="8">
    <location>
        <begin position="198"/>
        <end position="199"/>
    </location>
    <ligand>
        <name>substrate</name>
        <note>ligand shared between dimeric partners</note>
    </ligand>
</feature>
<reference evidence="12" key="1">
    <citation type="submission" date="2021-01" db="EMBL/GenBank/DDBJ databases">
        <authorList>
            <person name="Corre E."/>
            <person name="Pelletier E."/>
            <person name="Niang G."/>
            <person name="Scheremetjew M."/>
            <person name="Finn R."/>
            <person name="Kale V."/>
            <person name="Holt S."/>
            <person name="Cochrane G."/>
            <person name="Meng A."/>
            <person name="Brown T."/>
            <person name="Cohen L."/>
        </authorList>
    </citation>
    <scope>NUCLEOTIDE SEQUENCE</scope>
    <source>
        <strain evidence="12">CCMP2877</strain>
    </source>
</reference>
<dbReference type="UniPathway" id="UPA00115">
    <property type="reaction ID" value="UER00410"/>
</dbReference>
<feature type="binding site" description="in other chain" evidence="8">
    <location>
        <position position="203"/>
    </location>
    <ligand>
        <name>substrate</name>
        <note>ligand shared between dimeric partners</note>
    </ligand>
</feature>
<evidence type="ECO:0000256" key="7">
    <source>
        <dbReference type="PIRSR" id="PIRSR000109-1"/>
    </source>
</evidence>
<evidence type="ECO:0000313" key="13">
    <source>
        <dbReference type="EMBL" id="CAD9254870.1"/>
    </source>
</evidence>
<evidence type="ECO:0000259" key="11">
    <source>
        <dbReference type="SMART" id="SM01350"/>
    </source>
</evidence>
<dbReference type="FunFam" id="3.40.50.720:FF:000007">
    <property type="entry name" value="6-phosphogluconate dehydrogenase, decarboxylating"/>
    <property type="match status" value="1"/>
</dbReference>
<proteinExistence type="inferred from homology"/>
<dbReference type="FunFam" id="1.20.5.320:FF:000001">
    <property type="entry name" value="6-phosphogluconate dehydrogenase, decarboxylating"/>
    <property type="match status" value="1"/>
</dbReference>
<evidence type="ECO:0000256" key="1">
    <source>
        <dbReference type="ARBA" id="ARBA00004874"/>
    </source>
</evidence>
<comment type="function">
    <text evidence="6">Catalyzes the oxidative decarboxylation of 6-phosphogluconate to ribulose 5-phosphate and CO(2), with concomitant reduction of NADP to NADPH.</text>
</comment>
<dbReference type="Pfam" id="PF00393">
    <property type="entry name" value="6PGD"/>
    <property type="match status" value="1"/>
</dbReference>
<feature type="binding site" evidence="9">
    <location>
        <begin position="20"/>
        <end position="25"/>
    </location>
    <ligand>
        <name>NADP(+)</name>
        <dbReference type="ChEBI" id="CHEBI:58349"/>
    </ligand>
</feature>
<dbReference type="Gene3D" id="1.10.1040.10">
    <property type="entry name" value="N-(1-d-carboxylethyl)-l-norvaline Dehydrogenase, domain 2"/>
    <property type="match status" value="1"/>
</dbReference>
<evidence type="ECO:0000256" key="3">
    <source>
        <dbReference type="ARBA" id="ARBA00023002"/>
    </source>
</evidence>
<dbReference type="Gene3D" id="3.40.50.720">
    <property type="entry name" value="NAD(P)-binding Rossmann-like Domain"/>
    <property type="match status" value="1"/>
</dbReference>
<dbReference type="PANTHER" id="PTHR11811">
    <property type="entry name" value="6-PHOSPHOGLUCONATE DEHYDROGENASE"/>
    <property type="match status" value="1"/>
</dbReference>
<feature type="domain" description="6-phosphogluconate dehydrogenase C-terminal" evidence="11">
    <location>
        <begin position="191"/>
        <end position="482"/>
    </location>
</feature>
<name>A0A6U4G148_9STRA</name>
<feature type="active site" description="Proton acceptor" evidence="7">
    <location>
        <position position="195"/>
    </location>
</feature>
<comment type="catalytic activity">
    <reaction evidence="6 10">
        <text>6-phospho-D-gluconate + NADP(+) = D-ribulose 5-phosphate + CO2 + NADPH</text>
        <dbReference type="Rhea" id="RHEA:10116"/>
        <dbReference type="ChEBI" id="CHEBI:16526"/>
        <dbReference type="ChEBI" id="CHEBI:57783"/>
        <dbReference type="ChEBI" id="CHEBI:58121"/>
        <dbReference type="ChEBI" id="CHEBI:58349"/>
        <dbReference type="ChEBI" id="CHEBI:58759"/>
        <dbReference type="EC" id="1.1.1.44"/>
    </reaction>
</comment>
<comment type="pathway">
    <text evidence="1 6 10">Carbohydrate degradation; pentose phosphate pathway; D-ribulose 5-phosphate from D-glucose 6-phosphate (oxidative stage): step 3/3.</text>
</comment>
<dbReference type="EMBL" id="HBGJ01020417">
    <property type="protein sequence ID" value="CAD9254871.1"/>
    <property type="molecule type" value="Transcribed_RNA"/>
</dbReference>
<dbReference type="GO" id="GO:0004616">
    <property type="term" value="F:phosphogluconate dehydrogenase (decarboxylating) activity"/>
    <property type="evidence" value="ECO:0007669"/>
    <property type="project" value="UniProtKB-EC"/>
</dbReference>
<evidence type="ECO:0000256" key="8">
    <source>
        <dbReference type="PIRSR" id="PIRSR000109-2"/>
    </source>
</evidence>
<dbReference type="GO" id="GO:0050661">
    <property type="term" value="F:NADP binding"/>
    <property type="evidence" value="ECO:0007669"/>
    <property type="project" value="InterPro"/>
</dbReference>
<feature type="binding site" evidence="8">
    <location>
        <position position="466"/>
    </location>
    <ligand>
        <name>substrate</name>
        <note>ligand shared between dimeric partners</note>
    </ligand>
</feature>
<feature type="binding site" evidence="9">
    <location>
        <position position="115"/>
    </location>
    <ligand>
        <name>NADP(+)</name>
        <dbReference type="ChEBI" id="CHEBI:58349"/>
    </ligand>
</feature>
<feature type="binding site" evidence="9">
    <location>
        <begin position="43"/>
        <end position="45"/>
    </location>
    <ligand>
        <name>NADP(+)</name>
        <dbReference type="ChEBI" id="CHEBI:58349"/>
    </ligand>
</feature>
<feature type="binding site" evidence="8">
    <location>
        <position position="460"/>
    </location>
    <ligand>
        <name>substrate</name>
        <note>ligand shared between dimeric partners</note>
    </ligand>
</feature>
<dbReference type="SMART" id="SM01350">
    <property type="entry name" value="6PGD"/>
    <property type="match status" value="1"/>
</dbReference>
<dbReference type="FunFam" id="1.10.1040.10:FF:000002">
    <property type="entry name" value="6-phosphogluconate dehydrogenase, decarboxylating"/>
    <property type="match status" value="1"/>
</dbReference>
<dbReference type="EC" id="1.1.1.44" evidence="6 10"/>
<evidence type="ECO:0000256" key="4">
    <source>
        <dbReference type="ARBA" id="ARBA00023064"/>
    </source>
</evidence>
<keyword evidence="6 10" id="KW-0521">NADP</keyword>
<evidence type="ECO:0000256" key="9">
    <source>
        <dbReference type="PIRSR" id="PIRSR000109-3"/>
    </source>
</evidence>
<dbReference type="GO" id="GO:0006098">
    <property type="term" value="P:pentose-phosphate shunt"/>
    <property type="evidence" value="ECO:0007669"/>
    <property type="project" value="UniProtKB-UniPathway"/>
</dbReference>
<dbReference type="PIRSF" id="PIRSF000109">
    <property type="entry name" value="6PGD"/>
    <property type="match status" value="1"/>
</dbReference>
<dbReference type="InterPro" id="IPR006183">
    <property type="entry name" value="Pgluconate_DH"/>
</dbReference>
<keyword evidence="3 6" id="KW-0560">Oxidoreductase</keyword>
<dbReference type="NCBIfam" id="NF006765">
    <property type="entry name" value="PRK09287.1"/>
    <property type="match status" value="1"/>
</dbReference>
<comment type="similarity">
    <text evidence="2 6 10">Belongs to the 6-phosphogluconate dehydrogenase family.</text>
</comment>
<dbReference type="NCBIfam" id="TIGR00873">
    <property type="entry name" value="gnd"/>
    <property type="match status" value="1"/>
</dbReference>
<dbReference type="PRINTS" id="PR00076">
    <property type="entry name" value="6PGDHDRGNASE"/>
</dbReference>
<dbReference type="SUPFAM" id="SSF48179">
    <property type="entry name" value="6-phosphogluconate dehydrogenase C-terminal domain-like"/>
    <property type="match status" value="1"/>
</dbReference>
<dbReference type="InterPro" id="IPR006115">
    <property type="entry name" value="6PGDH_NADP-bd"/>
</dbReference>
<dbReference type="Pfam" id="PF03446">
    <property type="entry name" value="NAD_binding_2"/>
    <property type="match status" value="1"/>
</dbReference>
<dbReference type="AlphaFoldDB" id="A0A6U4G148"/>
<evidence type="ECO:0000313" key="14">
    <source>
        <dbReference type="EMBL" id="CAD9254871.1"/>
    </source>
</evidence>
<dbReference type="InterPro" id="IPR006113">
    <property type="entry name" value="6PGDH_Gnd/GntZ"/>
</dbReference>
<dbReference type="InterPro" id="IPR036291">
    <property type="entry name" value="NAD(P)-bd_dom_sf"/>
</dbReference>
<keyword evidence="4 10" id="KW-0311">Gluconate utilization</keyword>
<protein>
    <recommendedName>
        <fullName evidence="6 10">6-phosphogluconate dehydrogenase, decarboxylating</fullName>
        <ecNumber evidence="6 10">1.1.1.44</ecNumber>
    </recommendedName>
</protein>
<gene>
    <name evidence="12" type="ORF">PPAR1163_LOCUS13236</name>
    <name evidence="13" type="ORF">PPAR1163_LOCUS13238</name>
    <name evidence="14" type="ORF">PPAR1163_LOCUS13239</name>
</gene>
<dbReference type="InterPro" id="IPR006114">
    <property type="entry name" value="6PGDH_C"/>
</dbReference>
<organism evidence="12">
    <name type="scientific">Phaeomonas parva</name>
    <dbReference type="NCBI Taxonomy" id="124430"/>
    <lineage>
        <taxon>Eukaryota</taxon>
        <taxon>Sar</taxon>
        <taxon>Stramenopiles</taxon>
        <taxon>Ochrophyta</taxon>
        <taxon>Pinguiophyceae</taxon>
        <taxon>Pinguiochrysidales</taxon>
        <taxon>Pinguiochrysidaceae</taxon>
        <taxon>Phaeomonas</taxon>
    </lineage>
</organism>
<keyword evidence="5 6" id="KW-0570">Pentose shunt</keyword>
<evidence type="ECO:0000313" key="12">
    <source>
        <dbReference type="EMBL" id="CAD9254868.1"/>
    </source>
</evidence>
<dbReference type="Gene3D" id="1.20.5.320">
    <property type="entry name" value="6-Phosphogluconate Dehydrogenase, domain 3"/>
    <property type="match status" value="1"/>
</dbReference>
<evidence type="ECO:0000256" key="6">
    <source>
        <dbReference type="PIRNR" id="PIRNR000109"/>
    </source>
</evidence>
<feature type="active site" description="Proton donor" evidence="7">
    <location>
        <position position="202"/>
    </location>
</feature>
<dbReference type="GO" id="GO:0019521">
    <property type="term" value="P:D-gluconate metabolic process"/>
    <property type="evidence" value="ECO:0007669"/>
    <property type="project" value="UniProtKB-KW"/>
</dbReference>
<feature type="binding site" description="in other chain" evidence="8">
    <location>
        <position position="115"/>
    </location>
    <ligand>
        <name>substrate</name>
        <note>ligand shared between dimeric partners</note>
    </ligand>
</feature>
<evidence type="ECO:0000256" key="5">
    <source>
        <dbReference type="ARBA" id="ARBA00023126"/>
    </source>
</evidence>
<dbReference type="EMBL" id="HBGJ01020416">
    <property type="protein sequence ID" value="CAD9254870.1"/>
    <property type="molecule type" value="Transcribed_RNA"/>
</dbReference>
<accession>A0A6U4G148</accession>
<dbReference type="EMBL" id="HBGJ01020413">
    <property type="protein sequence ID" value="CAD9254868.1"/>
    <property type="molecule type" value="Transcribed_RNA"/>
</dbReference>